<keyword evidence="1" id="KW-0472">Membrane</keyword>
<keyword evidence="1" id="KW-1133">Transmembrane helix</keyword>
<comment type="caution">
    <text evidence="3">The sequence shown here is derived from an EMBL/GenBank/DDBJ whole genome shotgun (WGS) entry which is preliminary data.</text>
</comment>
<organism evidence="3 4">
    <name type="scientific">Bugula neritina</name>
    <name type="common">Brown bryozoan</name>
    <name type="synonym">Sertularia neritina</name>
    <dbReference type="NCBI Taxonomy" id="10212"/>
    <lineage>
        <taxon>Eukaryota</taxon>
        <taxon>Metazoa</taxon>
        <taxon>Spiralia</taxon>
        <taxon>Lophotrochozoa</taxon>
        <taxon>Bryozoa</taxon>
        <taxon>Gymnolaemata</taxon>
        <taxon>Cheilostomatida</taxon>
        <taxon>Flustrina</taxon>
        <taxon>Buguloidea</taxon>
        <taxon>Bugulidae</taxon>
        <taxon>Bugula</taxon>
    </lineage>
</organism>
<feature type="transmembrane region" description="Helical" evidence="1">
    <location>
        <begin position="35"/>
        <end position="54"/>
    </location>
</feature>
<feature type="transmembrane region" description="Helical" evidence="1">
    <location>
        <begin position="66"/>
        <end position="87"/>
    </location>
</feature>
<dbReference type="AlphaFoldDB" id="A0A7J7J8R9"/>
<dbReference type="OrthoDB" id="6286464at2759"/>
<evidence type="ECO:0000313" key="4">
    <source>
        <dbReference type="Proteomes" id="UP000593567"/>
    </source>
</evidence>
<dbReference type="SUPFAM" id="SSF103473">
    <property type="entry name" value="MFS general substrate transporter"/>
    <property type="match status" value="2"/>
</dbReference>
<feature type="signal peptide" evidence="2">
    <location>
        <begin position="1"/>
        <end position="21"/>
    </location>
</feature>
<dbReference type="InterPro" id="IPR050327">
    <property type="entry name" value="Proton-linked_MCT"/>
</dbReference>
<feature type="transmembrane region" description="Helical" evidence="1">
    <location>
        <begin position="136"/>
        <end position="162"/>
    </location>
</feature>
<evidence type="ECO:0000256" key="2">
    <source>
        <dbReference type="SAM" id="SignalP"/>
    </source>
</evidence>
<dbReference type="PANTHER" id="PTHR11360">
    <property type="entry name" value="MONOCARBOXYLATE TRANSPORTER"/>
    <property type="match status" value="1"/>
</dbReference>
<dbReference type="EMBL" id="VXIV02002926">
    <property type="protein sequence ID" value="KAF6021971.1"/>
    <property type="molecule type" value="Genomic_DNA"/>
</dbReference>
<dbReference type="Gene3D" id="1.20.1250.20">
    <property type="entry name" value="MFS general substrate transporter like domains"/>
    <property type="match status" value="1"/>
</dbReference>
<proteinExistence type="predicted"/>
<dbReference type="Proteomes" id="UP000593567">
    <property type="component" value="Unassembled WGS sequence"/>
</dbReference>
<keyword evidence="2" id="KW-0732">Signal</keyword>
<keyword evidence="4" id="KW-1185">Reference proteome</keyword>
<dbReference type="GO" id="GO:0008028">
    <property type="term" value="F:monocarboxylic acid transmembrane transporter activity"/>
    <property type="evidence" value="ECO:0007669"/>
    <property type="project" value="TreeGrafter"/>
</dbReference>
<feature type="transmembrane region" description="Helical" evidence="1">
    <location>
        <begin position="206"/>
        <end position="224"/>
    </location>
</feature>
<protein>
    <submittedName>
        <fullName evidence="3">SLC16A12</fullName>
    </submittedName>
</protein>
<feature type="transmembrane region" description="Helical" evidence="1">
    <location>
        <begin position="93"/>
        <end position="116"/>
    </location>
</feature>
<name>A0A7J7J8R9_BUGNE</name>
<feature type="transmembrane region" description="Helical" evidence="1">
    <location>
        <begin position="174"/>
        <end position="194"/>
    </location>
</feature>
<evidence type="ECO:0000256" key="1">
    <source>
        <dbReference type="SAM" id="Phobius"/>
    </source>
</evidence>
<feature type="chain" id="PRO_5029451786" evidence="2">
    <location>
        <begin position="22"/>
        <end position="230"/>
    </location>
</feature>
<reference evidence="3" key="1">
    <citation type="submission" date="2020-06" db="EMBL/GenBank/DDBJ databases">
        <title>Draft genome of Bugula neritina, a colonial animal packing powerful symbionts and potential medicines.</title>
        <authorList>
            <person name="Rayko M."/>
        </authorList>
    </citation>
    <scope>NUCLEOTIDE SEQUENCE [LARGE SCALE GENOMIC DNA]</scope>
    <source>
        <strain evidence="3">Kwan_BN1</strain>
    </source>
</reference>
<keyword evidence="1" id="KW-0812">Transmembrane</keyword>
<dbReference type="PANTHER" id="PTHR11360:SF284">
    <property type="entry name" value="EG:103B4.3 PROTEIN-RELATED"/>
    <property type="match status" value="1"/>
</dbReference>
<gene>
    <name evidence="3" type="ORF">EB796_019720</name>
</gene>
<accession>A0A7J7J8R9</accession>
<evidence type="ECO:0000313" key="3">
    <source>
        <dbReference type="EMBL" id="KAF6021971.1"/>
    </source>
</evidence>
<sequence>MFLAYMLSSCLLIQGFASAFAVFPLYAEELGIAKYHVSTAFIVYGVIEIPGKILQGVLANQKLVSALFQLGVSSIGAGCSILLAAVWAKKEAFYVSFLFLVGFLTYGLMATMHRIVGIILVETKSINENIDDQTGLWIVSLTIFLSYAIGLGIGNALISAIWCSTVYFEKRKATAVGLITSGSGVVTLFLPSVCRFLFDNLTYQESLIAIAGIALHLLVPIMFIRPESYW</sequence>
<dbReference type="InterPro" id="IPR036259">
    <property type="entry name" value="MFS_trans_sf"/>
</dbReference>